<keyword evidence="1" id="KW-0472">Membrane</keyword>
<dbReference type="AlphaFoldDB" id="A0AAV7MAR1"/>
<keyword evidence="1" id="KW-1133">Transmembrane helix</keyword>
<evidence type="ECO:0000313" key="3">
    <source>
        <dbReference type="Proteomes" id="UP001066276"/>
    </source>
</evidence>
<dbReference type="EMBL" id="JANPWB010000014">
    <property type="protein sequence ID" value="KAJ1100269.1"/>
    <property type="molecule type" value="Genomic_DNA"/>
</dbReference>
<feature type="transmembrane region" description="Helical" evidence="1">
    <location>
        <begin position="55"/>
        <end position="76"/>
    </location>
</feature>
<keyword evidence="1" id="KW-0812">Transmembrane</keyword>
<comment type="caution">
    <text evidence="2">The sequence shown here is derived from an EMBL/GenBank/DDBJ whole genome shotgun (WGS) entry which is preliminary data.</text>
</comment>
<sequence length="125" mass="13742">MLDISIDCVCDGEEFTEDAGRSPDFKIASLSSSLRVALLRLPAGFIKKCFPVPCWSWFVVALQLFALGPFGCWFADDSCTCMISDAEDLLLVAGLSAWLAVTWIYRPLLLLHWKLLSCPGGASFC</sequence>
<evidence type="ECO:0000313" key="2">
    <source>
        <dbReference type="EMBL" id="KAJ1100269.1"/>
    </source>
</evidence>
<gene>
    <name evidence="2" type="ORF">NDU88_005356</name>
</gene>
<proteinExistence type="predicted"/>
<reference evidence="2" key="1">
    <citation type="journal article" date="2022" name="bioRxiv">
        <title>Sequencing and chromosome-scale assembly of the giantPleurodeles waltlgenome.</title>
        <authorList>
            <person name="Brown T."/>
            <person name="Elewa A."/>
            <person name="Iarovenko S."/>
            <person name="Subramanian E."/>
            <person name="Araus A.J."/>
            <person name="Petzold A."/>
            <person name="Susuki M."/>
            <person name="Suzuki K.-i.T."/>
            <person name="Hayashi T."/>
            <person name="Toyoda A."/>
            <person name="Oliveira C."/>
            <person name="Osipova E."/>
            <person name="Leigh N.D."/>
            <person name="Simon A."/>
            <person name="Yun M.H."/>
        </authorList>
    </citation>
    <scope>NUCLEOTIDE SEQUENCE</scope>
    <source>
        <strain evidence="2">20211129_DDA</strain>
        <tissue evidence="2">Liver</tissue>
    </source>
</reference>
<feature type="transmembrane region" description="Helical" evidence="1">
    <location>
        <begin position="88"/>
        <end position="105"/>
    </location>
</feature>
<evidence type="ECO:0000256" key="1">
    <source>
        <dbReference type="SAM" id="Phobius"/>
    </source>
</evidence>
<keyword evidence="3" id="KW-1185">Reference proteome</keyword>
<dbReference type="Proteomes" id="UP001066276">
    <property type="component" value="Chromosome 10"/>
</dbReference>
<accession>A0AAV7MAR1</accession>
<name>A0AAV7MAR1_PLEWA</name>
<protein>
    <submittedName>
        <fullName evidence="2">Uncharacterized protein</fullName>
    </submittedName>
</protein>
<organism evidence="2 3">
    <name type="scientific">Pleurodeles waltl</name>
    <name type="common">Iberian ribbed newt</name>
    <dbReference type="NCBI Taxonomy" id="8319"/>
    <lineage>
        <taxon>Eukaryota</taxon>
        <taxon>Metazoa</taxon>
        <taxon>Chordata</taxon>
        <taxon>Craniata</taxon>
        <taxon>Vertebrata</taxon>
        <taxon>Euteleostomi</taxon>
        <taxon>Amphibia</taxon>
        <taxon>Batrachia</taxon>
        <taxon>Caudata</taxon>
        <taxon>Salamandroidea</taxon>
        <taxon>Salamandridae</taxon>
        <taxon>Pleurodelinae</taxon>
        <taxon>Pleurodeles</taxon>
    </lineage>
</organism>